<name>A0A316C2G9_PSESE</name>
<evidence type="ECO:0000313" key="1">
    <source>
        <dbReference type="EMBL" id="PWJ81547.1"/>
    </source>
</evidence>
<dbReference type="OrthoDB" id="8117000at2"/>
<accession>A0A316C2G9</accession>
<organism evidence="1 2">
    <name type="scientific">Pseudaminobacter salicylatoxidans</name>
    <dbReference type="NCBI Taxonomy" id="93369"/>
    <lineage>
        <taxon>Bacteria</taxon>
        <taxon>Pseudomonadati</taxon>
        <taxon>Pseudomonadota</taxon>
        <taxon>Alphaproteobacteria</taxon>
        <taxon>Hyphomicrobiales</taxon>
        <taxon>Phyllobacteriaceae</taxon>
        <taxon>Pseudaminobacter</taxon>
    </lineage>
</organism>
<sequence>MIEHFRHAESIFFVQAKRGLPTPRDLLWILITDAVRTAQHMPDLDRAAVSRVGSAMPAARDTESDAHQRQLSRLMDGMPEYDATGVRVVVHETDVDRMVDILDLLRFVVGGHNGRDVLRMKRCVVARAAGLTIEQCGRVYDKHRQGFDRRAMWDIRTRVLGQILAGIEREFGLVRTSRSFRRLTVREIEQRAKARKHREAEANAE</sequence>
<reference evidence="1 2" key="1">
    <citation type="submission" date="2018-05" db="EMBL/GenBank/DDBJ databases">
        <title>Genomic Encyclopedia of Type Strains, Phase IV (KMG-IV): sequencing the most valuable type-strain genomes for metagenomic binning, comparative biology and taxonomic classification.</title>
        <authorList>
            <person name="Goeker M."/>
        </authorList>
    </citation>
    <scope>NUCLEOTIDE SEQUENCE [LARGE SCALE GENOMIC DNA]</scope>
    <source>
        <strain evidence="1 2">DSM 6986</strain>
    </source>
</reference>
<protein>
    <submittedName>
        <fullName evidence="1">Uncharacterized protein</fullName>
    </submittedName>
</protein>
<comment type="caution">
    <text evidence="1">The sequence shown here is derived from an EMBL/GenBank/DDBJ whole genome shotgun (WGS) entry which is preliminary data.</text>
</comment>
<keyword evidence="2" id="KW-1185">Reference proteome</keyword>
<evidence type="ECO:0000313" key="2">
    <source>
        <dbReference type="Proteomes" id="UP000245396"/>
    </source>
</evidence>
<proteinExistence type="predicted"/>
<dbReference type="RefSeq" id="WP_146201487.1">
    <property type="nucleotide sequence ID" value="NZ_QGGG01000010.1"/>
</dbReference>
<gene>
    <name evidence="1" type="ORF">C7441_11079</name>
</gene>
<dbReference type="EMBL" id="QGGG01000010">
    <property type="protein sequence ID" value="PWJ81547.1"/>
    <property type="molecule type" value="Genomic_DNA"/>
</dbReference>
<dbReference type="Proteomes" id="UP000245396">
    <property type="component" value="Unassembled WGS sequence"/>
</dbReference>
<dbReference type="AlphaFoldDB" id="A0A316C2G9"/>